<name>A0A2T3ITK9_9GAMM</name>
<gene>
    <name evidence="1" type="ORF">C9I99_21150</name>
</gene>
<accession>A0A2T3ITK9</accession>
<evidence type="ECO:0000313" key="2">
    <source>
        <dbReference type="Proteomes" id="UP000241222"/>
    </source>
</evidence>
<dbReference type="RefSeq" id="WP_107350828.1">
    <property type="nucleotide sequence ID" value="NZ_PYMH01000013.1"/>
</dbReference>
<organism evidence="1 2">
    <name type="scientific">Photobacterium lutimaris</name>
    <dbReference type="NCBI Taxonomy" id="388278"/>
    <lineage>
        <taxon>Bacteria</taxon>
        <taxon>Pseudomonadati</taxon>
        <taxon>Pseudomonadota</taxon>
        <taxon>Gammaproteobacteria</taxon>
        <taxon>Vibrionales</taxon>
        <taxon>Vibrionaceae</taxon>
        <taxon>Photobacterium</taxon>
    </lineage>
</organism>
<reference evidence="1 2" key="1">
    <citation type="submission" date="2018-03" db="EMBL/GenBank/DDBJ databases">
        <title>Whole genome sequencing of Histamine producing bacteria.</title>
        <authorList>
            <person name="Butler K."/>
        </authorList>
    </citation>
    <scope>NUCLEOTIDE SEQUENCE [LARGE SCALE GENOMIC DNA]</scope>
    <source>
        <strain evidence="1 2">JCM 13586</strain>
    </source>
</reference>
<sequence length="68" mass="7893">MNNESLVASLKEYMAELKRREAIYESKLRQPEKPEFDQGRAAGYLMTTRASIIDMKELFAQHNISLDD</sequence>
<keyword evidence="2" id="KW-1185">Reference proteome</keyword>
<dbReference type="EMBL" id="PYMH01000013">
    <property type="protein sequence ID" value="PSU31697.1"/>
    <property type="molecule type" value="Genomic_DNA"/>
</dbReference>
<protein>
    <submittedName>
        <fullName evidence="1">Uncharacterized protein</fullName>
    </submittedName>
</protein>
<proteinExistence type="predicted"/>
<evidence type="ECO:0000313" key="1">
    <source>
        <dbReference type="EMBL" id="PSU31697.1"/>
    </source>
</evidence>
<dbReference type="AlphaFoldDB" id="A0A2T3ITK9"/>
<dbReference type="Proteomes" id="UP000241222">
    <property type="component" value="Unassembled WGS sequence"/>
</dbReference>
<comment type="caution">
    <text evidence="1">The sequence shown here is derived from an EMBL/GenBank/DDBJ whole genome shotgun (WGS) entry which is preliminary data.</text>
</comment>